<accession>A0A381Q0L0</accession>
<dbReference type="Pfam" id="PF13460">
    <property type="entry name" value="NAD_binding_10"/>
    <property type="match status" value="1"/>
</dbReference>
<sequence>MKIVVTGANSSVGQNLLRHCANTIDIEVIAGVRSERAFSVLPNSSAIAPRVICYGDPSDLTEALKGSNCIVHLAGILIESKHTNYADANIAATEAVVQAANQAGIQHLVFISVIGAQTNSRNAYLRSKGTAEKLVAESGISATIIRTPILLGPGTAGANSLLSLSNRSKVKILGGGAHSLRPLDTDDLSNAILNVCRERPEGVSIHELVGPEAVTYRDLIAKAANMQNKSIGVGSVPVVLAKFGAMVMSTFKGGGITPTVIDVITMDENVKSNADRALNIQLTPLQNTLKKIIGNKLI</sequence>
<feature type="domain" description="NAD(P)-binding" evidence="1">
    <location>
        <begin position="7"/>
        <end position="153"/>
    </location>
</feature>
<dbReference type="InterPro" id="IPR016040">
    <property type="entry name" value="NAD(P)-bd_dom"/>
</dbReference>
<dbReference type="InterPro" id="IPR036291">
    <property type="entry name" value="NAD(P)-bd_dom_sf"/>
</dbReference>
<proteinExistence type="predicted"/>
<dbReference type="GO" id="GO:0044877">
    <property type="term" value="F:protein-containing complex binding"/>
    <property type="evidence" value="ECO:0007669"/>
    <property type="project" value="TreeGrafter"/>
</dbReference>
<evidence type="ECO:0000259" key="1">
    <source>
        <dbReference type="Pfam" id="PF13460"/>
    </source>
</evidence>
<protein>
    <recommendedName>
        <fullName evidence="1">NAD(P)-binding domain-containing protein</fullName>
    </recommendedName>
</protein>
<name>A0A381Q0L0_9ZZZZ</name>
<dbReference type="Gene3D" id="3.40.50.720">
    <property type="entry name" value="NAD(P)-binding Rossmann-like Domain"/>
    <property type="match status" value="1"/>
</dbReference>
<dbReference type="AlphaFoldDB" id="A0A381Q0L0"/>
<evidence type="ECO:0000313" key="2">
    <source>
        <dbReference type="EMBL" id="SUZ71757.1"/>
    </source>
</evidence>
<reference evidence="2" key="1">
    <citation type="submission" date="2018-05" db="EMBL/GenBank/DDBJ databases">
        <authorList>
            <person name="Lanie J.A."/>
            <person name="Ng W.-L."/>
            <person name="Kazmierczak K.M."/>
            <person name="Andrzejewski T.M."/>
            <person name="Davidsen T.M."/>
            <person name="Wayne K.J."/>
            <person name="Tettelin H."/>
            <person name="Glass J.I."/>
            <person name="Rusch D."/>
            <person name="Podicherti R."/>
            <person name="Tsui H.-C.T."/>
            <person name="Winkler M.E."/>
        </authorList>
    </citation>
    <scope>NUCLEOTIDE SEQUENCE</scope>
</reference>
<dbReference type="InterPro" id="IPR051207">
    <property type="entry name" value="ComplexI_NDUFA9_subunit"/>
</dbReference>
<dbReference type="EMBL" id="UINC01001132">
    <property type="protein sequence ID" value="SUZ71757.1"/>
    <property type="molecule type" value="Genomic_DNA"/>
</dbReference>
<organism evidence="2">
    <name type="scientific">marine metagenome</name>
    <dbReference type="NCBI Taxonomy" id="408172"/>
    <lineage>
        <taxon>unclassified sequences</taxon>
        <taxon>metagenomes</taxon>
        <taxon>ecological metagenomes</taxon>
    </lineage>
</organism>
<dbReference type="SUPFAM" id="SSF51735">
    <property type="entry name" value="NAD(P)-binding Rossmann-fold domains"/>
    <property type="match status" value="1"/>
</dbReference>
<dbReference type="PANTHER" id="PTHR12126:SF11">
    <property type="entry name" value="NADH DEHYDROGENASE [UBIQUINONE] 1 ALPHA SUBCOMPLEX SUBUNIT 9, MITOCHONDRIAL"/>
    <property type="match status" value="1"/>
</dbReference>
<gene>
    <name evidence="2" type="ORF">METZ01_LOCUS24611</name>
</gene>
<dbReference type="PANTHER" id="PTHR12126">
    <property type="entry name" value="NADH-UBIQUINONE OXIDOREDUCTASE 39 KDA SUBUNIT-RELATED"/>
    <property type="match status" value="1"/>
</dbReference>